<dbReference type="PANTHER" id="PTHR14791:SF39">
    <property type="entry name" value="OS12G0233100 PROTEIN"/>
    <property type="match status" value="1"/>
</dbReference>
<evidence type="ECO:0000256" key="1">
    <source>
        <dbReference type="ARBA" id="ARBA00004496"/>
    </source>
</evidence>
<accession>A0A2I0BFV6</accession>
<gene>
    <name evidence="4" type="ORF">AXF42_Ash003326</name>
</gene>
<dbReference type="PROSITE" id="PS50020">
    <property type="entry name" value="WW_DOMAIN_2"/>
    <property type="match status" value="1"/>
</dbReference>
<dbReference type="InterPro" id="IPR001202">
    <property type="entry name" value="WW_dom"/>
</dbReference>
<evidence type="ECO:0000313" key="4">
    <source>
        <dbReference type="EMBL" id="PKA66671.1"/>
    </source>
</evidence>
<feature type="domain" description="WW" evidence="3">
    <location>
        <begin position="71"/>
        <end position="105"/>
    </location>
</feature>
<dbReference type="Proteomes" id="UP000236161">
    <property type="component" value="Unassembled WGS sequence"/>
</dbReference>
<dbReference type="GO" id="GO:0005737">
    <property type="term" value="C:cytoplasm"/>
    <property type="evidence" value="ECO:0007669"/>
    <property type="project" value="UniProtKB-SubCell"/>
</dbReference>
<dbReference type="AlphaFoldDB" id="A0A2I0BFV6"/>
<dbReference type="OrthoDB" id="670666at2759"/>
<dbReference type="InterPro" id="IPR036020">
    <property type="entry name" value="WW_dom_sf"/>
</dbReference>
<dbReference type="InterPro" id="IPR051105">
    <property type="entry name" value="WWC/KIBRA_Hippo_Reg"/>
</dbReference>
<evidence type="ECO:0000256" key="2">
    <source>
        <dbReference type="ARBA" id="ARBA00022490"/>
    </source>
</evidence>
<comment type="subcellular location">
    <subcellularLocation>
        <location evidence="1">Cytoplasm</location>
    </subcellularLocation>
</comment>
<keyword evidence="5" id="KW-1185">Reference proteome</keyword>
<name>A0A2I0BFV6_9ASPA</name>
<sequence length="199" mass="22221">MKQLVLQAKRRLSVMEEQQYSPSRILDHPAELFLGPSSSSESEANVGRKRKLANLEEPPSSQASIDLQPYHPLPLDWEQCLDLQSGRMYYLNRKTLKKSTVRPKDHKLDLDLNISSLPSDGSKKKLSRLSAASDNTLTTGGSMAAIICLNCHLLVMLSWSSPTCPNCKYMHSLPPAPMIMPSPRKMEAVKPIETLSLLH</sequence>
<evidence type="ECO:0000259" key="3">
    <source>
        <dbReference type="PROSITE" id="PS50020"/>
    </source>
</evidence>
<dbReference type="EMBL" id="KZ451885">
    <property type="protein sequence ID" value="PKA66671.1"/>
    <property type="molecule type" value="Genomic_DNA"/>
</dbReference>
<proteinExistence type="predicted"/>
<organism evidence="4 5">
    <name type="scientific">Apostasia shenzhenica</name>
    <dbReference type="NCBI Taxonomy" id="1088818"/>
    <lineage>
        <taxon>Eukaryota</taxon>
        <taxon>Viridiplantae</taxon>
        <taxon>Streptophyta</taxon>
        <taxon>Embryophyta</taxon>
        <taxon>Tracheophyta</taxon>
        <taxon>Spermatophyta</taxon>
        <taxon>Magnoliopsida</taxon>
        <taxon>Liliopsida</taxon>
        <taxon>Asparagales</taxon>
        <taxon>Orchidaceae</taxon>
        <taxon>Apostasioideae</taxon>
        <taxon>Apostasia</taxon>
    </lineage>
</organism>
<evidence type="ECO:0000313" key="5">
    <source>
        <dbReference type="Proteomes" id="UP000236161"/>
    </source>
</evidence>
<dbReference type="SUPFAM" id="SSF51045">
    <property type="entry name" value="WW domain"/>
    <property type="match status" value="1"/>
</dbReference>
<reference evidence="4 5" key="1">
    <citation type="journal article" date="2017" name="Nature">
        <title>The Apostasia genome and the evolution of orchids.</title>
        <authorList>
            <person name="Zhang G.Q."/>
            <person name="Liu K.W."/>
            <person name="Li Z."/>
            <person name="Lohaus R."/>
            <person name="Hsiao Y.Y."/>
            <person name="Niu S.C."/>
            <person name="Wang J.Y."/>
            <person name="Lin Y.C."/>
            <person name="Xu Q."/>
            <person name="Chen L.J."/>
            <person name="Yoshida K."/>
            <person name="Fujiwara S."/>
            <person name="Wang Z.W."/>
            <person name="Zhang Y.Q."/>
            <person name="Mitsuda N."/>
            <person name="Wang M."/>
            <person name="Liu G.H."/>
            <person name="Pecoraro L."/>
            <person name="Huang H.X."/>
            <person name="Xiao X.J."/>
            <person name="Lin M."/>
            <person name="Wu X.Y."/>
            <person name="Wu W.L."/>
            <person name="Chen Y.Y."/>
            <person name="Chang S.B."/>
            <person name="Sakamoto S."/>
            <person name="Ohme-Takagi M."/>
            <person name="Yagi M."/>
            <person name="Zeng S.J."/>
            <person name="Shen C.Y."/>
            <person name="Yeh C.M."/>
            <person name="Luo Y.B."/>
            <person name="Tsai W.C."/>
            <person name="Van de Peer Y."/>
            <person name="Liu Z.J."/>
        </authorList>
    </citation>
    <scope>NUCLEOTIDE SEQUENCE [LARGE SCALE GENOMIC DNA]</scope>
    <source>
        <strain evidence="5">cv. Shenzhen</strain>
        <tissue evidence="4">Stem</tissue>
    </source>
</reference>
<keyword evidence="2" id="KW-0963">Cytoplasm</keyword>
<dbReference type="Gene3D" id="2.20.70.10">
    <property type="match status" value="1"/>
</dbReference>
<dbReference type="PANTHER" id="PTHR14791">
    <property type="entry name" value="BOMB/KIRA PROTEINS"/>
    <property type="match status" value="1"/>
</dbReference>
<protein>
    <recommendedName>
        <fullName evidence="3">WW domain-containing protein</fullName>
    </recommendedName>
</protein>